<sequence length="472" mass="52593">MPDHSYIGLEALLYRPEPTQWQLFITSPFKYLARSLYGLQQQRHALNRRYGGIQSSVHLRHHKAQPKVPYGDTIIHAGDPTQGGTIEEMSKALSWLSTLPRLRKVIIADNHEMCLKSEDKSQTRLDRELLVCDQLQMLYERICRRSGGLVAGLRAAFDSMEMFALFVSFMHSTMNRSLSVRSKKDNTSTTTGGSSSAPKHRFTMATLRGVAQPELSKKLFKIIKSENHAIGAYESASRERISIASQLSDWGEATGDESISDISDKLGVLLSELGEQEDVFAQNLEDYRGMLKQIRNTESSVQPSRDHKAKIGDEIAKLKYKEPKSPKIVQLEQELVRAEAQNLVAEAQLTNVTRQKLKDAYDIHFAATIERAEKQIMLARHGRRLLNLLDDTPVVPGDTRPAFEHGSQARQILNDAEEDLREWTPNFEPIPSSATAMGVNLMPAQTGTGTVGTSVSGHEEEPVAIDAGSTTA</sequence>
<keyword evidence="4" id="KW-1185">Reference proteome</keyword>
<evidence type="ECO:0000313" key="4">
    <source>
        <dbReference type="Proteomes" id="UP001590951"/>
    </source>
</evidence>
<dbReference type="Pfam" id="PF13805">
    <property type="entry name" value="Pil1"/>
    <property type="match status" value="1"/>
</dbReference>
<feature type="compositionally biased region" description="Low complexity" evidence="2">
    <location>
        <begin position="187"/>
        <end position="196"/>
    </location>
</feature>
<dbReference type="InterPro" id="IPR027267">
    <property type="entry name" value="AH/BAR_dom_sf"/>
</dbReference>
<dbReference type="Proteomes" id="UP001590951">
    <property type="component" value="Unassembled WGS sequence"/>
</dbReference>
<feature type="region of interest" description="Disordered" evidence="2">
    <location>
        <begin position="448"/>
        <end position="472"/>
    </location>
</feature>
<accession>A0ABR4BMK6</accession>
<keyword evidence="1" id="KW-0175">Coiled coil</keyword>
<gene>
    <name evidence="3" type="ORF">ABVK25_000328</name>
</gene>
<name>A0ABR4BMK6_9LECA</name>
<dbReference type="PANTHER" id="PTHR31962">
    <property type="entry name" value="SPHINGOLIPID LONG CHAIN BASE-RESPONSIVE PROTEIN PIL1"/>
    <property type="match status" value="1"/>
</dbReference>
<evidence type="ECO:0000256" key="1">
    <source>
        <dbReference type="SAM" id="Coils"/>
    </source>
</evidence>
<protein>
    <submittedName>
        <fullName evidence="3">Uncharacterized protein</fullName>
    </submittedName>
</protein>
<dbReference type="SUPFAM" id="SSF56300">
    <property type="entry name" value="Metallo-dependent phosphatases"/>
    <property type="match status" value="1"/>
</dbReference>
<feature type="coiled-coil region" evidence="1">
    <location>
        <begin position="328"/>
        <end position="355"/>
    </location>
</feature>
<dbReference type="Gene3D" id="3.60.21.10">
    <property type="match status" value="1"/>
</dbReference>
<feature type="region of interest" description="Disordered" evidence="2">
    <location>
        <begin position="178"/>
        <end position="199"/>
    </location>
</feature>
<dbReference type="InterPro" id="IPR028245">
    <property type="entry name" value="PIL1/LSP1"/>
</dbReference>
<organism evidence="3 4">
    <name type="scientific">Lepraria finkii</name>
    <dbReference type="NCBI Taxonomy" id="1340010"/>
    <lineage>
        <taxon>Eukaryota</taxon>
        <taxon>Fungi</taxon>
        <taxon>Dikarya</taxon>
        <taxon>Ascomycota</taxon>
        <taxon>Pezizomycotina</taxon>
        <taxon>Lecanoromycetes</taxon>
        <taxon>OSLEUM clade</taxon>
        <taxon>Lecanoromycetidae</taxon>
        <taxon>Lecanorales</taxon>
        <taxon>Lecanorineae</taxon>
        <taxon>Stereocaulaceae</taxon>
        <taxon>Lepraria</taxon>
    </lineage>
</organism>
<reference evidence="3 4" key="1">
    <citation type="submission" date="2024-09" db="EMBL/GenBank/DDBJ databases">
        <title>Rethinking Asexuality: The Enigmatic Case of Functional Sexual Genes in Lepraria (Stereocaulaceae).</title>
        <authorList>
            <person name="Doellman M."/>
            <person name="Sun Y."/>
            <person name="Barcenas-Pena A."/>
            <person name="Lumbsch H.T."/>
            <person name="Grewe F."/>
        </authorList>
    </citation>
    <scope>NUCLEOTIDE SEQUENCE [LARGE SCALE GENOMIC DNA]</scope>
    <source>
        <strain evidence="3 4">Grewe 0041</strain>
    </source>
</reference>
<evidence type="ECO:0000313" key="3">
    <source>
        <dbReference type="EMBL" id="KAL2059036.1"/>
    </source>
</evidence>
<dbReference type="EMBL" id="JBHFEH010000001">
    <property type="protein sequence ID" value="KAL2059036.1"/>
    <property type="molecule type" value="Genomic_DNA"/>
</dbReference>
<dbReference type="InterPro" id="IPR029052">
    <property type="entry name" value="Metallo-depent_PP-like"/>
</dbReference>
<dbReference type="Gene3D" id="1.20.1270.60">
    <property type="entry name" value="Arfaptin homology (AH) domain/BAR domain"/>
    <property type="match status" value="1"/>
</dbReference>
<evidence type="ECO:0000256" key="2">
    <source>
        <dbReference type="SAM" id="MobiDB-lite"/>
    </source>
</evidence>
<proteinExistence type="predicted"/>
<dbReference type="PANTHER" id="PTHR31962:SF4">
    <property type="entry name" value="PRIMARY COMPONENT OF EISOSOMES (EUROFUNG)"/>
    <property type="match status" value="1"/>
</dbReference>
<comment type="caution">
    <text evidence="3">The sequence shown here is derived from an EMBL/GenBank/DDBJ whole genome shotgun (WGS) entry which is preliminary data.</text>
</comment>